<dbReference type="InterPro" id="IPR011053">
    <property type="entry name" value="Single_hybrid_motif"/>
</dbReference>
<keyword evidence="1" id="KW-0813">Transport</keyword>
<dbReference type="SUPFAM" id="SSF51230">
    <property type="entry name" value="Single hybrid motif"/>
    <property type="match status" value="1"/>
</dbReference>
<reference evidence="2 3" key="1">
    <citation type="submission" date="2019-12" db="EMBL/GenBank/DDBJ databases">
        <title>Novel species isolated from a subtropical stream in China.</title>
        <authorList>
            <person name="Lu H."/>
        </authorList>
    </citation>
    <scope>NUCLEOTIDE SEQUENCE [LARGE SCALE GENOMIC DNA]</scope>
    <source>
        <strain evidence="2 3">FT107W</strain>
    </source>
</reference>
<gene>
    <name evidence="2" type="ORF">GTP81_31400</name>
</gene>
<protein>
    <submittedName>
        <fullName evidence="2">Biotin/lipoyl-binding protein</fullName>
    </submittedName>
</protein>
<dbReference type="AlphaFoldDB" id="A0A845HV61"/>
<name>A0A845HV61_9BURK</name>
<dbReference type="Proteomes" id="UP000484875">
    <property type="component" value="Unassembled WGS sequence"/>
</dbReference>
<feature type="non-terminal residue" evidence="2">
    <location>
        <position position="135"/>
    </location>
</feature>
<dbReference type="InterPro" id="IPR051909">
    <property type="entry name" value="MFP_Cation_Efflux"/>
</dbReference>
<dbReference type="Gene3D" id="2.40.50.100">
    <property type="match status" value="1"/>
</dbReference>
<organism evidence="2 3">
    <name type="scientific">Duganella vulcania</name>
    <dbReference type="NCBI Taxonomy" id="2692166"/>
    <lineage>
        <taxon>Bacteria</taxon>
        <taxon>Pseudomonadati</taxon>
        <taxon>Pseudomonadota</taxon>
        <taxon>Betaproteobacteria</taxon>
        <taxon>Burkholderiales</taxon>
        <taxon>Oxalobacteraceae</taxon>
        <taxon>Telluria group</taxon>
        <taxon>Duganella</taxon>
    </lineage>
</organism>
<evidence type="ECO:0000313" key="3">
    <source>
        <dbReference type="Proteomes" id="UP000484875"/>
    </source>
</evidence>
<dbReference type="PANTHER" id="PTHR30097">
    <property type="entry name" value="CATION EFFLUX SYSTEM PROTEIN CUSB"/>
    <property type="match status" value="1"/>
</dbReference>
<dbReference type="EMBL" id="WWCV01000183">
    <property type="protein sequence ID" value="MYN21249.1"/>
    <property type="molecule type" value="Genomic_DNA"/>
</dbReference>
<proteinExistence type="predicted"/>
<evidence type="ECO:0000256" key="1">
    <source>
        <dbReference type="ARBA" id="ARBA00022448"/>
    </source>
</evidence>
<dbReference type="RefSeq" id="WP_161093434.1">
    <property type="nucleotide sequence ID" value="NZ_WWCV01000183.1"/>
</dbReference>
<evidence type="ECO:0000313" key="2">
    <source>
        <dbReference type="EMBL" id="MYN21249.1"/>
    </source>
</evidence>
<keyword evidence="3" id="KW-1185">Reference proteome</keyword>
<sequence>MTIHLTLRKLVAALLLGGALAASLHFVYASQERPAPAAPAPAPSGLVRFDAGAPQLSALKISVAALAPLPVSEPVNGRLAYDDNLTARISSPIAGRVTALHGELGEPVRAGAVLAAIDAPDLGTAQADWAKARAD</sequence>
<accession>A0A845HV61</accession>
<comment type="caution">
    <text evidence="2">The sequence shown here is derived from an EMBL/GenBank/DDBJ whole genome shotgun (WGS) entry which is preliminary data.</text>
</comment>